<keyword evidence="2" id="KW-1185">Reference proteome</keyword>
<proteinExistence type="predicted"/>
<comment type="caution">
    <text evidence="1">The sequence shown here is derived from an EMBL/GenBank/DDBJ whole genome shotgun (WGS) entry which is preliminary data.</text>
</comment>
<evidence type="ECO:0000313" key="1">
    <source>
        <dbReference type="EMBL" id="KAK1126402.1"/>
    </source>
</evidence>
<protein>
    <submittedName>
        <fullName evidence="1">Uncharacterized protein</fullName>
    </submittedName>
</protein>
<gene>
    <name evidence="1" type="ORF">K0M31_005040</name>
</gene>
<reference evidence="1" key="1">
    <citation type="submission" date="2021-10" db="EMBL/GenBank/DDBJ databases">
        <title>Melipona bicolor Genome sequencing and assembly.</title>
        <authorList>
            <person name="Araujo N.S."/>
            <person name="Arias M.C."/>
        </authorList>
    </citation>
    <scope>NUCLEOTIDE SEQUENCE</scope>
    <source>
        <strain evidence="1">USP_2M_L1-L4_2017</strain>
        <tissue evidence="1">Whole body</tissue>
    </source>
</reference>
<dbReference type="Proteomes" id="UP001177670">
    <property type="component" value="Unassembled WGS sequence"/>
</dbReference>
<accession>A0AA40FW05</accession>
<name>A0AA40FW05_9HYME</name>
<evidence type="ECO:0000313" key="2">
    <source>
        <dbReference type="Proteomes" id="UP001177670"/>
    </source>
</evidence>
<dbReference type="EMBL" id="JAHYIQ010000014">
    <property type="protein sequence ID" value="KAK1126402.1"/>
    <property type="molecule type" value="Genomic_DNA"/>
</dbReference>
<dbReference type="AlphaFoldDB" id="A0AA40FW05"/>
<sequence length="106" mass="12510">MVTHFACTLFHGLEKFDRILRNRETETKRRLFEHSCTNTIRNRKNSERTTSLFAISPSSSCYVQDDPFEEAEHSSEVSRFFVVSRVYTPHARERSSRSETCLFIKE</sequence>
<organism evidence="1 2">
    <name type="scientific">Melipona bicolor</name>
    <dbReference type="NCBI Taxonomy" id="60889"/>
    <lineage>
        <taxon>Eukaryota</taxon>
        <taxon>Metazoa</taxon>
        <taxon>Ecdysozoa</taxon>
        <taxon>Arthropoda</taxon>
        <taxon>Hexapoda</taxon>
        <taxon>Insecta</taxon>
        <taxon>Pterygota</taxon>
        <taxon>Neoptera</taxon>
        <taxon>Endopterygota</taxon>
        <taxon>Hymenoptera</taxon>
        <taxon>Apocrita</taxon>
        <taxon>Aculeata</taxon>
        <taxon>Apoidea</taxon>
        <taxon>Anthophila</taxon>
        <taxon>Apidae</taxon>
        <taxon>Melipona</taxon>
    </lineage>
</organism>